<dbReference type="InterPro" id="IPR052598">
    <property type="entry name" value="IgSF_CEA-related"/>
</dbReference>
<accession>A0ABN9MNJ5</accession>
<evidence type="ECO:0000256" key="1">
    <source>
        <dbReference type="ARBA" id="ARBA00022729"/>
    </source>
</evidence>
<dbReference type="CDD" id="cd12087">
    <property type="entry name" value="TM_EGFR-like"/>
    <property type="match status" value="1"/>
</dbReference>
<evidence type="ECO:0000259" key="7">
    <source>
        <dbReference type="PROSITE" id="PS50835"/>
    </source>
</evidence>
<evidence type="ECO:0000256" key="5">
    <source>
        <dbReference type="SAM" id="Phobius"/>
    </source>
</evidence>
<keyword evidence="4" id="KW-0393">Immunoglobulin domain</keyword>
<keyword evidence="5" id="KW-0812">Transmembrane</keyword>
<dbReference type="PANTHER" id="PTHR44337:SF25">
    <property type="entry name" value="HEMICENTIN-1-LIKE"/>
    <property type="match status" value="1"/>
</dbReference>
<keyword evidence="5" id="KW-1133">Transmembrane helix</keyword>
<dbReference type="EMBL" id="CAUEEQ010078218">
    <property type="protein sequence ID" value="CAJ0967284.1"/>
    <property type="molecule type" value="Genomic_DNA"/>
</dbReference>
<feature type="signal peptide" evidence="6">
    <location>
        <begin position="1"/>
        <end position="20"/>
    </location>
</feature>
<feature type="domain" description="Ig-like" evidence="7">
    <location>
        <begin position="198"/>
        <end position="293"/>
    </location>
</feature>
<dbReference type="InterPro" id="IPR013783">
    <property type="entry name" value="Ig-like_fold"/>
</dbReference>
<organism evidence="8 9">
    <name type="scientific">Ranitomeya imitator</name>
    <name type="common">mimic poison frog</name>
    <dbReference type="NCBI Taxonomy" id="111125"/>
    <lineage>
        <taxon>Eukaryota</taxon>
        <taxon>Metazoa</taxon>
        <taxon>Chordata</taxon>
        <taxon>Craniata</taxon>
        <taxon>Vertebrata</taxon>
        <taxon>Euteleostomi</taxon>
        <taxon>Amphibia</taxon>
        <taxon>Batrachia</taxon>
        <taxon>Anura</taxon>
        <taxon>Neobatrachia</taxon>
        <taxon>Hyloidea</taxon>
        <taxon>Dendrobatidae</taxon>
        <taxon>Dendrobatinae</taxon>
        <taxon>Ranitomeya</taxon>
    </lineage>
</organism>
<feature type="domain" description="Ig-like" evidence="7">
    <location>
        <begin position="54"/>
        <end position="112"/>
    </location>
</feature>
<dbReference type="InterPro" id="IPR007110">
    <property type="entry name" value="Ig-like_dom"/>
</dbReference>
<dbReference type="InterPro" id="IPR003599">
    <property type="entry name" value="Ig_sub"/>
</dbReference>
<dbReference type="Proteomes" id="UP001176940">
    <property type="component" value="Unassembled WGS sequence"/>
</dbReference>
<comment type="caution">
    <text evidence="8">The sequence shown here is derived from an EMBL/GenBank/DDBJ whole genome shotgun (WGS) entry which is preliminary data.</text>
</comment>
<keyword evidence="2" id="KW-1015">Disulfide bond</keyword>
<dbReference type="Pfam" id="PF13927">
    <property type="entry name" value="Ig_3"/>
    <property type="match status" value="1"/>
</dbReference>
<dbReference type="InterPro" id="IPR036179">
    <property type="entry name" value="Ig-like_dom_sf"/>
</dbReference>
<dbReference type="SMART" id="SM00408">
    <property type="entry name" value="IGc2"/>
    <property type="match status" value="2"/>
</dbReference>
<feature type="chain" id="PRO_5046811664" description="Ig-like domain-containing protein" evidence="6">
    <location>
        <begin position="21"/>
        <end position="328"/>
    </location>
</feature>
<dbReference type="SMART" id="SM00409">
    <property type="entry name" value="IG"/>
    <property type="match status" value="2"/>
</dbReference>
<protein>
    <recommendedName>
        <fullName evidence="7">Ig-like domain-containing protein</fullName>
    </recommendedName>
</protein>
<evidence type="ECO:0000256" key="6">
    <source>
        <dbReference type="SAM" id="SignalP"/>
    </source>
</evidence>
<evidence type="ECO:0000256" key="2">
    <source>
        <dbReference type="ARBA" id="ARBA00023157"/>
    </source>
</evidence>
<gene>
    <name evidence="8" type="ORF">RIMI_LOCUS22116300</name>
</gene>
<dbReference type="Gene3D" id="2.60.40.10">
    <property type="entry name" value="Immunoglobulins"/>
    <property type="match status" value="2"/>
</dbReference>
<sequence>MSLNQVCTFLILFFATLASGTTVNLTSNSSGLLWDGEDSVSLQCTTLINDTSIWKLNGEALPHNRRYNITEESSGLISNLIISPVSRNDTGSFTCTTSNTNETSNALNLALAWSPDNLHIACNIQSNKSASSLQLSCSWGGGEPAAEVTMIFNNTKETANNTLMRDVHPTGDGNPIILHCEGVHVRANSSCSITLERPQSSDNKNDTTTSVKPGETTVLTLNLQAGLYAQFAWFHHDPNPVPLTTGGKYKIESDGSNSRLHISEVTSKEKGTYECVAMTPIGSTSFVFKLDVEQDSGLSGGAIAGIVIGVLAGVALIGVAVFFILKKK</sequence>
<dbReference type="Pfam" id="PF07679">
    <property type="entry name" value="I-set"/>
    <property type="match status" value="1"/>
</dbReference>
<keyword evidence="5" id="KW-0472">Membrane</keyword>
<reference evidence="8" key="1">
    <citation type="submission" date="2023-07" db="EMBL/GenBank/DDBJ databases">
        <authorList>
            <person name="Stuckert A."/>
        </authorList>
    </citation>
    <scope>NUCLEOTIDE SEQUENCE</scope>
</reference>
<evidence type="ECO:0000256" key="4">
    <source>
        <dbReference type="ARBA" id="ARBA00023319"/>
    </source>
</evidence>
<evidence type="ECO:0000313" key="9">
    <source>
        <dbReference type="Proteomes" id="UP001176940"/>
    </source>
</evidence>
<dbReference type="InterPro" id="IPR003598">
    <property type="entry name" value="Ig_sub2"/>
</dbReference>
<evidence type="ECO:0000256" key="3">
    <source>
        <dbReference type="ARBA" id="ARBA00023180"/>
    </source>
</evidence>
<dbReference type="SUPFAM" id="SSF48726">
    <property type="entry name" value="Immunoglobulin"/>
    <property type="match status" value="2"/>
</dbReference>
<dbReference type="PROSITE" id="PS50835">
    <property type="entry name" value="IG_LIKE"/>
    <property type="match status" value="2"/>
</dbReference>
<name>A0ABN9MNJ5_9NEOB</name>
<keyword evidence="3" id="KW-0325">Glycoprotein</keyword>
<dbReference type="PANTHER" id="PTHR44337">
    <property type="entry name" value="CARCINOEMBRYONIC ANTIGEN-RELATED CELL ADHESION MOLECULE 8"/>
    <property type="match status" value="1"/>
</dbReference>
<feature type="transmembrane region" description="Helical" evidence="5">
    <location>
        <begin position="302"/>
        <end position="325"/>
    </location>
</feature>
<evidence type="ECO:0000313" key="8">
    <source>
        <dbReference type="EMBL" id="CAJ0967284.1"/>
    </source>
</evidence>
<keyword evidence="1 6" id="KW-0732">Signal</keyword>
<proteinExistence type="predicted"/>
<keyword evidence="9" id="KW-1185">Reference proteome</keyword>
<dbReference type="InterPro" id="IPR013098">
    <property type="entry name" value="Ig_I-set"/>
</dbReference>